<dbReference type="RefSeq" id="WP_306053495.1">
    <property type="nucleotide sequence ID" value="NZ_CP120997.1"/>
</dbReference>
<keyword evidence="2" id="KW-1185">Reference proteome</keyword>
<proteinExistence type="predicted"/>
<evidence type="ECO:0000313" key="2">
    <source>
        <dbReference type="Proteomes" id="UP001239522"/>
    </source>
</evidence>
<organism evidence="1 2">
    <name type="scientific">Streptomyces castrisilvae</name>
    <dbReference type="NCBI Taxonomy" id="3033811"/>
    <lineage>
        <taxon>Bacteria</taxon>
        <taxon>Bacillati</taxon>
        <taxon>Actinomycetota</taxon>
        <taxon>Actinomycetes</taxon>
        <taxon>Kitasatosporales</taxon>
        <taxon>Streptomycetaceae</taxon>
        <taxon>Streptomyces</taxon>
    </lineage>
</organism>
<sequence length="100" mass="11024">MPAAVDARVEQIVRRTRRTHRANLPRRVPLKLLEGRGETPYDAALDRRAGRRGPGTWWGALLGLAVVRLVTTSGRSHARIICGRAAGKRVLTPPDCLLPK</sequence>
<accession>A0ABY9HGS6</accession>
<evidence type="ECO:0000313" key="1">
    <source>
        <dbReference type="EMBL" id="WLQ33735.1"/>
    </source>
</evidence>
<dbReference type="EMBL" id="CP120997">
    <property type="protein sequence ID" value="WLQ33735.1"/>
    <property type="molecule type" value="Genomic_DNA"/>
</dbReference>
<gene>
    <name evidence="1" type="ORF">P8A18_09840</name>
</gene>
<name>A0ABY9HGS6_9ACTN</name>
<dbReference type="Proteomes" id="UP001239522">
    <property type="component" value="Chromosome"/>
</dbReference>
<protein>
    <submittedName>
        <fullName evidence="1">Uncharacterized protein</fullName>
    </submittedName>
</protein>
<reference evidence="1 2" key="1">
    <citation type="submission" date="2023-03" db="EMBL/GenBank/DDBJ databases">
        <title>Isolation and description of six Streptomyces strains from soil environments, able to metabolize different microbial glucans.</title>
        <authorList>
            <person name="Widen T."/>
            <person name="Larsbrink J."/>
        </authorList>
    </citation>
    <scope>NUCLEOTIDE SEQUENCE [LARGE SCALE GENOMIC DNA]</scope>
    <source>
        <strain evidence="1 2">Mut1</strain>
    </source>
</reference>